<accession>A0A454Y5M8</accession>
<sequence length="131" mass="13673">MSQPPVFNFFFGGGAPAPAPPSAFSPWGGDRGGRGRGGGSDRGRGGRGRGGGGHFNGGPGRGGRKFNGGRGRGGGAFYRGRRDQLTISLIQTMCMTFKPPTEFDPHTPKLRGSYKKKNTPITTTNSSSSLQ</sequence>
<dbReference type="Proteomes" id="UP000005239">
    <property type="component" value="Unassembled WGS sequence"/>
</dbReference>
<feature type="compositionally biased region" description="Gly residues" evidence="1">
    <location>
        <begin position="48"/>
        <end position="77"/>
    </location>
</feature>
<dbReference type="EnsemblMetazoa" id="PPA35678.1">
    <property type="protein sequence ID" value="PPA35678.1"/>
    <property type="gene ID" value="WBGene00274047"/>
</dbReference>
<protein>
    <submittedName>
        <fullName evidence="2">Uncharacterized protein</fullName>
    </submittedName>
</protein>
<proteinExistence type="predicted"/>
<feature type="region of interest" description="Disordered" evidence="1">
    <location>
        <begin position="12"/>
        <end position="79"/>
    </location>
</feature>
<evidence type="ECO:0000313" key="2">
    <source>
        <dbReference type="EnsemblMetazoa" id="PPA35678.1"/>
    </source>
</evidence>
<name>A0A454Y5M8_PRIPA</name>
<feature type="region of interest" description="Disordered" evidence="1">
    <location>
        <begin position="98"/>
        <end position="131"/>
    </location>
</feature>
<feature type="compositionally biased region" description="Basic residues" evidence="1">
    <location>
        <begin position="108"/>
        <end position="118"/>
    </location>
</feature>
<accession>A0A8R1YP33</accession>
<evidence type="ECO:0000313" key="3">
    <source>
        <dbReference type="Proteomes" id="UP000005239"/>
    </source>
</evidence>
<dbReference type="AlphaFoldDB" id="A0A454Y5M8"/>
<keyword evidence="3" id="KW-1185">Reference proteome</keyword>
<evidence type="ECO:0000256" key="1">
    <source>
        <dbReference type="SAM" id="MobiDB-lite"/>
    </source>
</evidence>
<gene>
    <name evidence="2" type="primary">WBGene00274047</name>
</gene>
<organism evidence="2 3">
    <name type="scientific">Pristionchus pacificus</name>
    <name type="common">Parasitic nematode worm</name>
    <dbReference type="NCBI Taxonomy" id="54126"/>
    <lineage>
        <taxon>Eukaryota</taxon>
        <taxon>Metazoa</taxon>
        <taxon>Ecdysozoa</taxon>
        <taxon>Nematoda</taxon>
        <taxon>Chromadorea</taxon>
        <taxon>Rhabditida</taxon>
        <taxon>Rhabditina</taxon>
        <taxon>Diplogasteromorpha</taxon>
        <taxon>Diplogasteroidea</taxon>
        <taxon>Neodiplogasteridae</taxon>
        <taxon>Pristionchus</taxon>
    </lineage>
</organism>
<reference evidence="2" key="2">
    <citation type="submission" date="2022-06" db="UniProtKB">
        <authorList>
            <consortium name="EnsemblMetazoa"/>
        </authorList>
    </citation>
    <scope>IDENTIFICATION</scope>
    <source>
        <strain evidence="2">PS312</strain>
    </source>
</reference>
<feature type="compositionally biased region" description="Low complexity" evidence="1">
    <location>
        <begin position="119"/>
        <end position="131"/>
    </location>
</feature>
<reference evidence="3" key="1">
    <citation type="journal article" date="2008" name="Nat. Genet.">
        <title>The Pristionchus pacificus genome provides a unique perspective on nematode lifestyle and parasitism.</title>
        <authorList>
            <person name="Dieterich C."/>
            <person name="Clifton S.W."/>
            <person name="Schuster L.N."/>
            <person name="Chinwalla A."/>
            <person name="Delehaunty K."/>
            <person name="Dinkelacker I."/>
            <person name="Fulton L."/>
            <person name="Fulton R."/>
            <person name="Godfrey J."/>
            <person name="Minx P."/>
            <person name="Mitreva M."/>
            <person name="Roeseler W."/>
            <person name="Tian H."/>
            <person name="Witte H."/>
            <person name="Yang S.P."/>
            <person name="Wilson R.K."/>
            <person name="Sommer R.J."/>
        </authorList>
    </citation>
    <scope>NUCLEOTIDE SEQUENCE [LARGE SCALE GENOMIC DNA]</scope>
    <source>
        <strain evidence="3">PS312</strain>
    </source>
</reference>